<dbReference type="Proteomes" id="UP001055156">
    <property type="component" value="Unassembled WGS sequence"/>
</dbReference>
<sequence length="276" mass="30553">MGSQQPPVAGARHHLLIAGTGRAGTTFLVEVLTACGLDTELSRNPHAGYDRAAQAGLESDPLVPKDHPYVVKSPWAYQFVDQFLADPGLRLDGAILPIRDLKEAVASRLALELGHIYGLPGTARLDAPWREFGTVPGGAAHSLEPLDQARILAHGLHLLLERLLEHDVPIVMMKFPRFAEDLDYLYAHLRPFLPAGMEAGDFRAAVAPVVDPARIRVGREIGRKPADALPTPEEIERIALKRQVVALQDRLDRYAWIDRPLKLAERLRRRMRQAIA</sequence>
<name>A0ABQ4TBV8_METOR</name>
<accession>A0ABQ4TBV8</accession>
<evidence type="ECO:0000313" key="2">
    <source>
        <dbReference type="Proteomes" id="UP001055156"/>
    </source>
</evidence>
<evidence type="ECO:0000313" key="1">
    <source>
        <dbReference type="EMBL" id="GJE29176.1"/>
    </source>
</evidence>
<dbReference type="SUPFAM" id="SSF52540">
    <property type="entry name" value="P-loop containing nucleoside triphosphate hydrolases"/>
    <property type="match status" value="1"/>
</dbReference>
<protein>
    <recommendedName>
        <fullName evidence="3">Sulfotransferase family protein</fullName>
    </recommendedName>
</protein>
<gene>
    <name evidence="1" type="ORF">LKMONMHP_4055</name>
</gene>
<comment type="caution">
    <text evidence="1">The sequence shown here is derived from an EMBL/GenBank/DDBJ whole genome shotgun (WGS) entry which is preliminary data.</text>
</comment>
<evidence type="ECO:0008006" key="3">
    <source>
        <dbReference type="Google" id="ProtNLM"/>
    </source>
</evidence>
<keyword evidence="2" id="KW-1185">Reference proteome</keyword>
<reference evidence="1" key="2">
    <citation type="submission" date="2021-08" db="EMBL/GenBank/DDBJ databases">
        <authorList>
            <person name="Tani A."/>
            <person name="Ola A."/>
            <person name="Ogura Y."/>
            <person name="Katsura K."/>
            <person name="Hayashi T."/>
        </authorList>
    </citation>
    <scope>NUCLEOTIDE SEQUENCE</scope>
    <source>
        <strain evidence="1">NBRC 15689</strain>
    </source>
</reference>
<dbReference type="RefSeq" id="WP_238313430.1">
    <property type="nucleotide sequence ID" value="NZ_BPQV01000014.1"/>
</dbReference>
<proteinExistence type="predicted"/>
<dbReference type="InterPro" id="IPR027417">
    <property type="entry name" value="P-loop_NTPase"/>
</dbReference>
<dbReference type="EMBL" id="BPQV01000014">
    <property type="protein sequence ID" value="GJE29176.1"/>
    <property type="molecule type" value="Genomic_DNA"/>
</dbReference>
<organism evidence="1 2">
    <name type="scientific">Methylobacterium organophilum</name>
    <dbReference type="NCBI Taxonomy" id="410"/>
    <lineage>
        <taxon>Bacteria</taxon>
        <taxon>Pseudomonadati</taxon>
        <taxon>Pseudomonadota</taxon>
        <taxon>Alphaproteobacteria</taxon>
        <taxon>Hyphomicrobiales</taxon>
        <taxon>Methylobacteriaceae</taxon>
        <taxon>Methylobacterium</taxon>
    </lineage>
</organism>
<reference evidence="1" key="1">
    <citation type="journal article" date="2021" name="Front. Microbiol.">
        <title>Comprehensive Comparative Genomics and Phenotyping of Methylobacterium Species.</title>
        <authorList>
            <person name="Alessa O."/>
            <person name="Ogura Y."/>
            <person name="Fujitani Y."/>
            <person name="Takami H."/>
            <person name="Hayashi T."/>
            <person name="Sahin N."/>
            <person name="Tani A."/>
        </authorList>
    </citation>
    <scope>NUCLEOTIDE SEQUENCE</scope>
    <source>
        <strain evidence="1">NBRC 15689</strain>
    </source>
</reference>